<evidence type="ECO:0000256" key="1">
    <source>
        <dbReference type="SAM" id="MobiDB-lite"/>
    </source>
</evidence>
<comment type="caution">
    <text evidence="2">The sequence shown here is derived from an EMBL/GenBank/DDBJ whole genome shotgun (WGS) entry which is preliminary data.</text>
</comment>
<name>A0A7W7VQL3_9ACTN</name>
<sequence>MRRRRPWLPASLLAAAVIVVMGGDGRPVMPPPGSVETTPVRLEGVLERAALVAGRRGPDITPKPDQWMYRKVVDRQPNDTRSTGRAMTAPARPLARTRARWG</sequence>
<feature type="compositionally biased region" description="Low complexity" evidence="1">
    <location>
        <begin position="85"/>
        <end position="94"/>
    </location>
</feature>
<gene>
    <name evidence="2" type="ORF">FHS44_006294</name>
</gene>
<proteinExistence type="predicted"/>
<dbReference type="EMBL" id="JACHJP010000009">
    <property type="protein sequence ID" value="MBB4919152.1"/>
    <property type="molecule type" value="Genomic_DNA"/>
</dbReference>
<feature type="region of interest" description="Disordered" evidence="1">
    <location>
        <begin position="74"/>
        <end position="102"/>
    </location>
</feature>
<protein>
    <submittedName>
        <fullName evidence="2">Uncharacterized protein</fullName>
    </submittedName>
</protein>
<evidence type="ECO:0000313" key="3">
    <source>
        <dbReference type="Proteomes" id="UP000552644"/>
    </source>
</evidence>
<organism evidence="2 3">
    <name type="scientific">Streptosporangium saharense</name>
    <dbReference type="NCBI Taxonomy" id="1706840"/>
    <lineage>
        <taxon>Bacteria</taxon>
        <taxon>Bacillati</taxon>
        <taxon>Actinomycetota</taxon>
        <taxon>Actinomycetes</taxon>
        <taxon>Streptosporangiales</taxon>
        <taxon>Streptosporangiaceae</taxon>
        <taxon>Streptosporangium</taxon>
    </lineage>
</organism>
<keyword evidence="3" id="KW-1185">Reference proteome</keyword>
<dbReference type="RefSeq" id="WP_184721679.1">
    <property type="nucleotide sequence ID" value="NZ_JACHJP010000009.1"/>
</dbReference>
<evidence type="ECO:0000313" key="2">
    <source>
        <dbReference type="EMBL" id="MBB4919152.1"/>
    </source>
</evidence>
<dbReference type="Proteomes" id="UP000552644">
    <property type="component" value="Unassembled WGS sequence"/>
</dbReference>
<reference evidence="2 3" key="1">
    <citation type="submission" date="2020-08" db="EMBL/GenBank/DDBJ databases">
        <title>Genomic Encyclopedia of Type Strains, Phase III (KMG-III): the genomes of soil and plant-associated and newly described type strains.</title>
        <authorList>
            <person name="Whitman W."/>
        </authorList>
    </citation>
    <scope>NUCLEOTIDE SEQUENCE [LARGE SCALE GENOMIC DNA]</scope>
    <source>
        <strain evidence="2 3">CECT 8840</strain>
    </source>
</reference>
<dbReference type="AlphaFoldDB" id="A0A7W7VQL3"/>
<accession>A0A7W7VQL3</accession>